<keyword evidence="4 6" id="KW-1133">Transmembrane helix</keyword>
<feature type="transmembrane region" description="Helical" evidence="6">
    <location>
        <begin position="368"/>
        <end position="391"/>
    </location>
</feature>
<dbReference type="Proteomes" id="UP001501710">
    <property type="component" value="Unassembled WGS sequence"/>
</dbReference>
<feature type="transmembrane region" description="Helical" evidence="6">
    <location>
        <begin position="110"/>
        <end position="131"/>
    </location>
</feature>
<evidence type="ECO:0000313" key="9">
    <source>
        <dbReference type="Proteomes" id="UP001501710"/>
    </source>
</evidence>
<dbReference type="EMBL" id="BAABAS010000006">
    <property type="protein sequence ID" value="GAA4232047.1"/>
    <property type="molecule type" value="Genomic_DNA"/>
</dbReference>
<dbReference type="Gene3D" id="1.20.1250.20">
    <property type="entry name" value="MFS general substrate transporter like domains"/>
    <property type="match status" value="1"/>
</dbReference>
<feature type="transmembrane region" description="Helical" evidence="6">
    <location>
        <begin position="337"/>
        <end position="362"/>
    </location>
</feature>
<evidence type="ECO:0000256" key="3">
    <source>
        <dbReference type="ARBA" id="ARBA00022692"/>
    </source>
</evidence>
<evidence type="ECO:0000256" key="5">
    <source>
        <dbReference type="ARBA" id="ARBA00023136"/>
    </source>
</evidence>
<evidence type="ECO:0000256" key="6">
    <source>
        <dbReference type="SAM" id="Phobius"/>
    </source>
</evidence>
<keyword evidence="3 6" id="KW-0812">Transmembrane</keyword>
<accession>A0ABP8C1T5</accession>
<reference evidence="9" key="1">
    <citation type="journal article" date="2019" name="Int. J. Syst. Evol. Microbiol.">
        <title>The Global Catalogue of Microorganisms (GCM) 10K type strain sequencing project: providing services to taxonomists for standard genome sequencing and annotation.</title>
        <authorList>
            <consortium name="The Broad Institute Genomics Platform"/>
            <consortium name="The Broad Institute Genome Sequencing Center for Infectious Disease"/>
            <person name="Wu L."/>
            <person name="Ma J."/>
        </authorList>
    </citation>
    <scope>NUCLEOTIDE SEQUENCE [LARGE SCALE GENOMIC DNA]</scope>
    <source>
        <strain evidence="9">JCM 17440</strain>
    </source>
</reference>
<comment type="subcellular location">
    <subcellularLocation>
        <location evidence="1">Cell membrane</location>
        <topology evidence="1">Multi-pass membrane protein</topology>
    </subcellularLocation>
</comment>
<keyword evidence="2" id="KW-1003">Cell membrane</keyword>
<dbReference type="InterPro" id="IPR020846">
    <property type="entry name" value="MFS_dom"/>
</dbReference>
<feature type="transmembrane region" description="Helical" evidence="6">
    <location>
        <begin position="18"/>
        <end position="38"/>
    </location>
</feature>
<evidence type="ECO:0000256" key="1">
    <source>
        <dbReference type="ARBA" id="ARBA00004651"/>
    </source>
</evidence>
<dbReference type="InterPro" id="IPR036259">
    <property type="entry name" value="MFS_trans_sf"/>
</dbReference>
<evidence type="ECO:0000256" key="2">
    <source>
        <dbReference type="ARBA" id="ARBA00022475"/>
    </source>
</evidence>
<dbReference type="PANTHER" id="PTHR43124">
    <property type="entry name" value="PURINE EFFLUX PUMP PBUE"/>
    <property type="match status" value="1"/>
</dbReference>
<feature type="transmembrane region" description="Helical" evidence="6">
    <location>
        <begin position="281"/>
        <end position="300"/>
    </location>
</feature>
<feature type="transmembrane region" description="Helical" evidence="6">
    <location>
        <begin position="84"/>
        <end position="104"/>
    </location>
</feature>
<evidence type="ECO:0000256" key="4">
    <source>
        <dbReference type="ARBA" id="ARBA00022989"/>
    </source>
</evidence>
<gene>
    <name evidence="8" type="ORF">GCM10022254_30940</name>
</gene>
<organism evidence="8 9">
    <name type="scientific">Actinomadura meridiana</name>
    <dbReference type="NCBI Taxonomy" id="559626"/>
    <lineage>
        <taxon>Bacteria</taxon>
        <taxon>Bacillati</taxon>
        <taxon>Actinomycetota</taxon>
        <taxon>Actinomycetes</taxon>
        <taxon>Streptosporangiales</taxon>
        <taxon>Thermomonosporaceae</taxon>
        <taxon>Actinomadura</taxon>
    </lineage>
</organism>
<keyword evidence="5 6" id="KW-0472">Membrane</keyword>
<evidence type="ECO:0000259" key="7">
    <source>
        <dbReference type="PROSITE" id="PS50850"/>
    </source>
</evidence>
<name>A0ABP8C1T5_9ACTN</name>
<dbReference type="Pfam" id="PF07690">
    <property type="entry name" value="MFS_1"/>
    <property type="match status" value="1"/>
</dbReference>
<evidence type="ECO:0000313" key="8">
    <source>
        <dbReference type="EMBL" id="GAA4232047.1"/>
    </source>
</evidence>
<dbReference type="RefSeq" id="WP_344896494.1">
    <property type="nucleotide sequence ID" value="NZ_BAABAS010000006.1"/>
</dbReference>
<feature type="transmembrane region" description="Helical" evidence="6">
    <location>
        <begin position="143"/>
        <end position="163"/>
    </location>
</feature>
<dbReference type="CDD" id="cd17324">
    <property type="entry name" value="MFS_NepI_like"/>
    <property type="match status" value="1"/>
</dbReference>
<dbReference type="SUPFAM" id="SSF103473">
    <property type="entry name" value="MFS general substrate transporter"/>
    <property type="match status" value="1"/>
</dbReference>
<protein>
    <submittedName>
        <fullName evidence="8">MFS transporter</fullName>
    </submittedName>
</protein>
<keyword evidence="9" id="KW-1185">Reference proteome</keyword>
<dbReference type="PROSITE" id="PS50850">
    <property type="entry name" value="MFS"/>
    <property type="match status" value="1"/>
</dbReference>
<dbReference type="InterPro" id="IPR005829">
    <property type="entry name" value="Sugar_transporter_CS"/>
</dbReference>
<dbReference type="PANTHER" id="PTHR43124:SF3">
    <property type="entry name" value="CHLORAMPHENICOL EFFLUX PUMP RV0191"/>
    <property type="match status" value="1"/>
</dbReference>
<feature type="domain" description="Major facilitator superfamily (MFS) profile" evidence="7">
    <location>
        <begin position="19"/>
        <end position="394"/>
    </location>
</feature>
<feature type="transmembrane region" description="Helical" evidence="6">
    <location>
        <begin position="248"/>
        <end position="269"/>
    </location>
</feature>
<comment type="caution">
    <text evidence="8">The sequence shown here is derived from an EMBL/GenBank/DDBJ whole genome shotgun (WGS) entry which is preliminary data.</text>
</comment>
<dbReference type="PROSITE" id="PS00216">
    <property type="entry name" value="SUGAR_TRANSPORT_1"/>
    <property type="match status" value="1"/>
</dbReference>
<feature type="transmembrane region" description="Helical" evidence="6">
    <location>
        <begin position="306"/>
        <end position="325"/>
    </location>
</feature>
<feature type="transmembrane region" description="Helical" evidence="6">
    <location>
        <begin position="169"/>
        <end position="191"/>
    </location>
</feature>
<dbReference type="InterPro" id="IPR011701">
    <property type="entry name" value="MFS"/>
</dbReference>
<dbReference type="InterPro" id="IPR050189">
    <property type="entry name" value="MFS_Efflux_Transporters"/>
</dbReference>
<sequence>MSVETVTFERAGEVRERWVLPTAFVTLLTIGTDLFVVSPLLPSIAGQYGVSVGAAGNAVTFFSVAYLVAAPCVGMVADRVGRRFVLVAGLALFAAANVLTGAAPSFGVLLGARVLAGVGAAAVTPSTQALVGQVAPADRRGTWMSVAVAGFLISLTTGAPTGTALASAFSWRVTFVALGGLALVLVVVNAVSWPRRAGAVTGEGPVADRVRVLTKIRAVSVTGLWAFAVYALYTYLGTALRTVAGLSTGLVAVALVLFGLGAVVGSLFGGRLADRFGARRMSTISLVLLAVFQLVVDLMFHAPKGVLVVVLGAFALSAYPCLPAFQARLVEAFPGQVGSVFAWNSCFMYLGTSLGAAAGGALMSSAGFGWIPVVGAAAGALGALVSWRFAITRR</sequence>
<feature type="transmembrane region" description="Helical" evidence="6">
    <location>
        <begin position="58"/>
        <end position="77"/>
    </location>
</feature>
<proteinExistence type="predicted"/>
<feature type="transmembrane region" description="Helical" evidence="6">
    <location>
        <begin position="218"/>
        <end position="236"/>
    </location>
</feature>